<dbReference type="FunFam" id="2.130.10.10:FF:000012">
    <property type="entry name" value="Putative pleiotropic regulator 1"/>
    <property type="match status" value="1"/>
</dbReference>
<dbReference type="InterPro" id="IPR001680">
    <property type="entry name" value="WD40_rpt"/>
</dbReference>
<dbReference type="CDD" id="cd00200">
    <property type="entry name" value="WD40"/>
    <property type="match status" value="1"/>
</dbReference>
<evidence type="ECO:0000256" key="3">
    <source>
        <dbReference type="ARBA" id="ARBA00025726"/>
    </source>
</evidence>
<dbReference type="Pfam" id="PF00400">
    <property type="entry name" value="WD40"/>
    <property type="match status" value="6"/>
</dbReference>
<dbReference type="InterPro" id="IPR019775">
    <property type="entry name" value="WD40_repeat_CS"/>
</dbReference>
<dbReference type="InterPro" id="IPR045241">
    <property type="entry name" value="Prp46/PLRG1-like"/>
</dbReference>
<dbReference type="EMBL" id="GIBP01002129">
    <property type="protein sequence ID" value="NDV31098.1"/>
    <property type="molecule type" value="Transcribed_RNA"/>
</dbReference>
<dbReference type="PROSITE" id="PS00678">
    <property type="entry name" value="WD_REPEATS_1"/>
    <property type="match status" value="2"/>
</dbReference>
<accession>A0A6B2L2L4</accession>
<feature type="region of interest" description="Disordered" evidence="5">
    <location>
        <begin position="479"/>
        <end position="500"/>
    </location>
</feature>
<evidence type="ECO:0000256" key="1">
    <source>
        <dbReference type="ARBA" id="ARBA00022574"/>
    </source>
</evidence>
<evidence type="ECO:0000256" key="4">
    <source>
        <dbReference type="PROSITE-ProRule" id="PRU00221"/>
    </source>
</evidence>
<feature type="repeat" description="WD" evidence="4">
    <location>
        <begin position="185"/>
        <end position="226"/>
    </location>
</feature>
<dbReference type="SMART" id="SM00320">
    <property type="entry name" value="WD40"/>
    <property type="match status" value="7"/>
</dbReference>
<protein>
    <submittedName>
        <fullName evidence="6">Uncharacterized protein</fullName>
    </submittedName>
</protein>
<sequence>MQKPKLHTLCLKSLKRTYDIFQANVGAPLVVNEDAQRVKLAHRMASEFEHVRDLPSPEQKQKVKGSAEAVEGAKGESRDGMDVEIKGPHAFPSAPGVVVTEETSAGPDASESTFKNVISSIEMQRTASQPPGGAPVTSYSLVEYAQQSAIVERAAGPGRTSNTLTKYTRRKKPTWHAPWKLKHVISGHTGWVRSVAVEPGNEWFCTGAADRTIKLWDLATGTLKLTLTGHIAAVRGVIVSHRHNYIFSCGEDRMIKCWDLEQNKVIRHYHGHLSGIYAIAMHPQLDVLMTGGRDSTCRVWDIRTKAEIHVLSGHTSLVSTVCTQGADPQVVTGSADATIKLWDLGMGKALTTLTNHKKSIRSMLIHPTEFSFVSAAADNVKKWKFPKGEFICNLSGHNAIINSVSLNQDNVLVTGSDNGSMVMWDWATGYPFQRLQTTVQPGSLDSEAGIFASTFDLSGARLITCEADKTVKVWWEDPEATPESHPVDPMWRPNRDRNRF</sequence>
<dbReference type="GO" id="GO:0071011">
    <property type="term" value="C:precatalytic spliceosome"/>
    <property type="evidence" value="ECO:0007669"/>
    <property type="project" value="TreeGrafter"/>
</dbReference>
<dbReference type="PROSITE" id="PS50082">
    <property type="entry name" value="WD_REPEATS_2"/>
    <property type="match status" value="5"/>
</dbReference>
<feature type="repeat" description="WD" evidence="4">
    <location>
        <begin position="269"/>
        <end position="310"/>
    </location>
</feature>
<dbReference type="GO" id="GO:0071013">
    <property type="term" value="C:catalytic step 2 spliceosome"/>
    <property type="evidence" value="ECO:0007669"/>
    <property type="project" value="TreeGrafter"/>
</dbReference>
<dbReference type="PANTHER" id="PTHR19923:SF0">
    <property type="entry name" value="PLEIOTROPIC REGULATOR 1"/>
    <property type="match status" value="1"/>
</dbReference>
<dbReference type="InterPro" id="IPR015943">
    <property type="entry name" value="WD40/YVTN_repeat-like_dom_sf"/>
</dbReference>
<feature type="repeat" description="WD" evidence="4">
    <location>
        <begin position="227"/>
        <end position="268"/>
    </location>
</feature>
<evidence type="ECO:0000313" key="6">
    <source>
        <dbReference type="EMBL" id="NDV31098.1"/>
    </source>
</evidence>
<dbReference type="SUPFAM" id="SSF50978">
    <property type="entry name" value="WD40 repeat-like"/>
    <property type="match status" value="1"/>
</dbReference>
<feature type="region of interest" description="Disordered" evidence="5">
    <location>
        <begin position="50"/>
        <end position="80"/>
    </location>
</feature>
<dbReference type="PANTHER" id="PTHR19923">
    <property type="entry name" value="WD40 REPEAT PROTEINPRL1/PRL2-RELATED"/>
    <property type="match status" value="1"/>
</dbReference>
<feature type="compositionally biased region" description="Basic and acidic residues" evidence="5">
    <location>
        <begin position="50"/>
        <end position="61"/>
    </location>
</feature>
<evidence type="ECO:0000256" key="5">
    <source>
        <dbReference type="SAM" id="MobiDB-lite"/>
    </source>
</evidence>
<dbReference type="GO" id="GO:0000398">
    <property type="term" value="P:mRNA splicing, via spliceosome"/>
    <property type="evidence" value="ECO:0007669"/>
    <property type="project" value="InterPro"/>
</dbReference>
<dbReference type="PRINTS" id="PR00320">
    <property type="entry name" value="GPROTEINBRPT"/>
</dbReference>
<name>A0A6B2L2L4_9EUKA</name>
<comment type="similarity">
    <text evidence="3">Belongs to the WD repeat PRL1/PRL2 family.</text>
</comment>
<feature type="repeat" description="WD" evidence="4">
    <location>
        <begin position="394"/>
        <end position="425"/>
    </location>
</feature>
<proteinExistence type="inferred from homology"/>
<dbReference type="InterPro" id="IPR036322">
    <property type="entry name" value="WD40_repeat_dom_sf"/>
</dbReference>
<keyword evidence="2" id="KW-0677">Repeat</keyword>
<evidence type="ECO:0000256" key="2">
    <source>
        <dbReference type="ARBA" id="ARBA00022737"/>
    </source>
</evidence>
<dbReference type="InterPro" id="IPR020472">
    <property type="entry name" value="WD40_PAC1"/>
</dbReference>
<organism evidence="6">
    <name type="scientific">Arcella intermedia</name>
    <dbReference type="NCBI Taxonomy" id="1963864"/>
    <lineage>
        <taxon>Eukaryota</taxon>
        <taxon>Amoebozoa</taxon>
        <taxon>Tubulinea</taxon>
        <taxon>Elardia</taxon>
        <taxon>Arcellinida</taxon>
        <taxon>Sphaerothecina</taxon>
        <taxon>Arcellidae</taxon>
        <taxon>Arcella</taxon>
    </lineage>
</organism>
<dbReference type="PROSITE" id="PS50294">
    <property type="entry name" value="WD_REPEATS_REGION"/>
    <property type="match status" value="5"/>
</dbReference>
<feature type="repeat" description="WD" evidence="4">
    <location>
        <begin position="311"/>
        <end position="352"/>
    </location>
</feature>
<dbReference type="AlphaFoldDB" id="A0A6B2L2L4"/>
<dbReference type="Gene3D" id="2.130.10.10">
    <property type="entry name" value="YVTN repeat-like/Quinoprotein amine dehydrogenase"/>
    <property type="match status" value="1"/>
</dbReference>
<reference evidence="6" key="1">
    <citation type="journal article" date="2020" name="J. Eukaryot. Microbiol.">
        <title>De novo Sequencing, Assembly and Annotation of the Transcriptome for the Free-Living Testate Amoeba Arcella intermedia.</title>
        <authorList>
            <person name="Ribeiro G.M."/>
            <person name="Porfirio-Sousa A.L."/>
            <person name="Maurer-Alcala X.X."/>
            <person name="Katz L.A."/>
            <person name="Lahr D.J.G."/>
        </authorList>
    </citation>
    <scope>NUCLEOTIDE SEQUENCE</scope>
</reference>
<dbReference type="GO" id="GO:0000974">
    <property type="term" value="C:Prp19 complex"/>
    <property type="evidence" value="ECO:0007669"/>
    <property type="project" value="TreeGrafter"/>
</dbReference>
<feature type="compositionally biased region" description="Basic and acidic residues" evidence="5">
    <location>
        <begin position="71"/>
        <end position="80"/>
    </location>
</feature>
<keyword evidence="1 4" id="KW-0853">WD repeat</keyword>